<evidence type="ECO:0000313" key="2">
    <source>
        <dbReference type="Proteomes" id="UP000030428"/>
    </source>
</evidence>
<name>A0A4E0QMW3_9GAMM</name>
<proteinExistence type="predicted"/>
<reference evidence="1 2" key="1">
    <citation type="journal article" date="2016" name="Front. Microbiol.">
        <title>Single-Cell (Meta-)Genomics of a Dimorphic Candidatus Thiomargarita nelsonii Reveals Genomic Plasticity.</title>
        <authorList>
            <person name="Flood B.E."/>
            <person name="Fliss P."/>
            <person name="Jones D.S."/>
            <person name="Dick G.J."/>
            <person name="Jain S."/>
            <person name="Kaster A.K."/>
            <person name="Winkel M."/>
            <person name="Mussmann M."/>
            <person name="Bailey J."/>
        </authorList>
    </citation>
    <scope>NUCLEOTIDE SEQUENCE [LARGE SCALE GENOMIC DNA]</scope>
    <source>
        <strain evidence="1">Hydrate Ridge</strain>
    </source>
</reference>
<dbReference type="Proteomes" id="UP000030428">
    <property type="component" value="Unassembled WGS sequence"/>
</dbReference>
<gene>
    <name evidence="1" type="ORF">PN36_25745</name>
</gene>
<protein>
    <submittedName>
        <fullName evidence="1">Uncharacterized protein</fullName>
    </submittedName>
</protein>
<comment type="caution">
    <text evidence="1">The sequence shown here is derived from an EMBL/GenBank/DDBJ whole genome shotgun (WGS) entry which is preliminary data.</text>
</comment>
<evidence type="ECO:0000313" key="1">
    <source>
        <dbReference type="EMBL" id="TGO02397.1"/>
    </source>
</evidence>
<dbReference type="EMBL" id="JSZA02000144">
    <property type="protein sequence ID" value="TGO02397.1"/>
    <property type="molecule type" value="Genomic_DNA"/>
</dbReference>
<organism evidence="1 2">
    <name type="scientific">Candidatus Thiomargarita nelsonii</name>
    <dbReference type="NCBI Taxonomy" id="1003181"/>
    <lineage>
        <taxon>Bacteria</taxon>
        <taxon>Pseudomonadati</taxon>
        <taxon>Pseudomonadota</taxon>
        <taxon>Gammaproteobacteria</taxon>
        <taxon>Thiotrichales</taxon>
        <taxon>Thiotrichaceae</taxon>
        <taxon>Thiomargarita</taxon>
    </lineage>
</organism>
<sequence length="296" mass="34844">MCKEKRTTSKQISWHRLLGLMLMDIFKGSNFQVEMEKDLTFQEQYLDILIIKKSQGQPLKELPIGLENLSDYNLLTYKSIREPLDAWTLDELIGYYTMYRKHLSPSQKVLLPVEKFQLYAVCTRYPHFLIELERQKRIKQLTTGVYEVDTYTRKIRIIVTSQLSTDERAAIWLLFSGNASGFSFGESHYKWRHPEQRRLLHQLYQLYHSEEIGMSYTWEDFEREYTSNFLESLSPQERLAGLKPTELLAAFKPTELLAAFKPTERLAGLKPTELLAGLTPKEIEDYLNQLKDEKKN</sequence>
<dbReference type="AlphaFoldDB" id="A0A4E0QMW3"/>
<accession>A0A4E0QMW3</accession>
<keyword evidence="2" id="KW-1185">Reference proteome</keyword>